<dbReference type="AlphaFoldDB" id="A0ABD5W6E0"/>
<dbReference type="GeneID" id="76631389"/>
<dbReference type="Proteomes" id="UP001596445">
    <property type="component" value="Unassembled WGS sequence"/>
</dbReference>
<evidence type="ECO:0000313" key="2">
    <source>
        <dbReference type="EMBL" id="MFC7059259.1"/>
    </source>
</evidence>
<dbReference type="RefSeq" id="WP_267162016.1">
    <property type="nucleotide sequence ID" value="NZ_CP112972.1"/>
</dbReference>
<keyword evidence="1" id="KW-1133">Transmembrane helix</keyword>
<proteinExistence type="predicted"/>
<organism evidence="2 3">
    <name type="scientific">Halovenus salina</name>
    <dbReference type="NCBI Taxonomy" id="1510225"/>
    <lineage>
        <taxon>Archaea</taxon>
        <taxon>Methanobacteriati</taxon>
        <taxon>Methanobacteriota</taxon>
        <taxon>Stenosarchaea group</taxon>
        <taxon>Halobacteria</taxon>
        <taxon>Halobacteriales</taxon>
        <taxon>Haloarculaceae</taxon>
        <taxon>Halovenus</taxon>
    </lineage>
</organism>
<evidence type="ECO:0000313" key="3">
    <source>
        <dbReference type="Proteomes" id="UP001596445"/>
    </source>
</evidence>
<reference evidence="2 3" key="1">
    <citation type="journal article" date="2019" name="Int. J. Syst. Evol. Microbiol.">
        <title>The Global Catalogue of Microorganisms (GCM) 10K type strain sequencing project: providing services to taxonomists for standard genome sequencing and annotation.</title>
        <authorList>
            <consortium name="The Broad Institute Genomics Platform"/>
            <consortium name="The Broad Institute Genome Sequencing Center for Infectious Disease"/>
            <person name="Wu L."/>
            <person name="Ma J."/>
        </authorList>
    </citation>
    <scope>NUCLEOTIDE SEQUENCE [LARGE SCALE GENOMIC DNA]</scope>
    <source>
        <strain evidence="2 3">JCM 30072</strain>
    </source>
</reference>
<name>A0ABD5W6E0_9EURY</name>
<keyword evidence="1" id="KW-0812">Transmembrane</keyword>
<accession>A0ABD5W6E0</accession>
<evidence type="ECO:0000256" key="1">
    <source>
        <dbReference type="SAM" id="Phobius"/>
    </source>
</evidence>
<gene>
    <name evidence="2" type="ORF">ACFQQG_15115</name>
</gene>
<feature type="transmembrane region" description="Helical" evidence="1">
    <location>
        <begin position="6"/>
        <end position="31"/>
    </location>
</feature>
<sequence>MTLGPFSAGTILTASISLLVGSATFGYRYIWGAKSHVSLSRFYTLDDSEWRDGRNNDKPVWSRRILVRVSNNGWRDGVISDFSLDKVRLVGDTETTVIKNPEDGVLKTELEHFSESAEMTRLEVDQRTNYKGQIVGGRDDELMGVVPFILQESELGEAMKKAQSGDFKFSATVEDNKRIYYTSIEVSVSLEDSAGGKLSQ</sequence>
<keyword evidence="3" id="KW-1185">Reference proteome</keyword>
<protein>
    <submittedName>
        <fullName evidence="2">Uncharacterized protein</fullName>
    </submittedName>
</protein>
<comment type="caution">
    <text evidence="2">The sequence shown here is derived from an EMBL/GenBank/DDBJ whole genome shotgun (WGS) entry which is preliminary data.</text>
</comment>
<dbReference type="EMBL" id="JBHSZI010000001">
    <property type="protein sequence ID" value="MFC7059259.1"/>
    <property type="molecule type" value="Genomic_DNA"/>
</dbReference>
<keyword evidence="1" id="KW-0472">Membrane</keyword>